<dbReference type="EMBL" id="JBBKAJ010000018">
    <property type="protein sequence ID" value="MEJ8632412.1"/>
    <property type="molecule type" value="Genomic_DNA"/>
</dbReference>
<gene>
    <name evidence="1" type="ORF">WKI67_03035</name>
</gene>
<name>A0ACC6PN86_9ACTN</name>
<organism evidence="1 2">
    <name type="scientific">Streptomyces achmelvichensis</name>
    <dbReference type="NCBI Taxonomy" id="3134111"/>
    <lineage>
        <taxon>Bacteria</taxon>
        <taxon>Bacillati</taxon>
        <taxon>Actinomycetota</taxon>
        <taxon>Actinomycetes</taxon>
        <taxon>Kitasatosporales</taxon>
        <taxon>Streptomycetaceae</taxon>
        <taxon>Streptomyces</taxon>
    </lineage>
</organism>
<accession>A0ACC6PN86</accession>
<proteinExistence type="predicted"/>
<keyword evidence="2" id="KW-1185">Reference proteome</keyword>
<evidence type="ECO:0000313" key="2">
    <source>
        <dbReference type="Proteomes" id="UP001377168"/>
    </source>
</evidence>
<dbReference type="Proteomes" id="UP001377168">
    <property type="component" value="Unassembled WGS sequence"/>
</dbReference>
<protein>
    <submittedName>
        <fullName evidence="1">YsnF/AvaK domain-containing protein</fullName>
    </submittedName>
</protein>
<evidence type="ECO:0000313" key="1">
    <source>
        <dbReference type="EMBL" id="MEJ8632412.1"/>
    </source>
</evidence>
<comment type="caution">
    <text evidence="1">The sequence shown here is derived from an EMBL/GenBank/DDBJ whole genome shotgun (WGS) entry which is preliminary data.</text>
</comment>
<reference evidence="1" key="1">
    <citation type="submission" date="2024-03" db="EMBL/GenBank/DDBJ databases">
        <title>Novel Streptomyces species of biotechnological and ecological value are a feature of Machair soil.</title>
        <authorList>
            <person name="Prole J.R."/>
            <person name="Goodfellow M."/>
            <person name="Allenby N."/>
            <person name="Ward A.C."/>
        </authorList>
    </citation>
    <scope>NUCLEOTIDE SEQUENCE</scope>
    <source>
        <strain evidence="1">MS2.AVA.5</strain>
    </source>
</reference>
<sequence length="280" mass="30401">MITTEQIAAVLDHPVLDTSGRKIGDAKRVFVDDTSGQPGWAAVRTGRLGGETFVPIRDAQLVDDHLEVPYPKAQVMDAPHPRIEPGGHLSRAQEQELGRHYGIAGGAAGDAEQRATGETVGAAGAAAGTRSGNVDPGATAATGRAEERDLTDETGAMTRSEERMHVRTERYASGEARLHKYVVTEEVEQTVPVRHEKVRIVREPIEAGTTTQTKAQSEFAEAEQTVTLHAERPVVETETVAVERVRLVPEEETEQQTIKGTVRKERIETHLPDEEPGNLS</sequence>